<gene>
    <name evidence="10" type="ORF">URODEC1_LOCUS118656</name>
</gene>
<dbReference type="GO" id="GO:0016020">
    <property type="term" value="C:membrane"/>
    <property type="evidence" value="ECO:0007669"/>
    <property type="project" value="UniProtKB-SubCell"/>
</dbReference>
<organism evidence="10 11">
    <name type="scientific">Urochloa decumbens</name>
    <dbReference type="NCBI Taxonomy" id="240449"/>
    <lineage>
        <taxon>Eukaryota</taxon>
        <taxon>Viridiplantae</taxon>
        <taxon>Streptophyta</taxon>
        <taxon>Embryophyta</taxon>
        <taxon>Tracheophyta</taxon>
        <taxon>Spermatophyta</taxon>
        <taxon>Magnoliopsida</taxon>
        <taxon>Liliopsida</taxon>
        <taxon>Poales</taxon>
        <taxon>Poaceae</taxon>
        <taxon>PACMAD clade</taxon>
        <taxon>Panicoideae</taxon>
        <taxon>Panicodae</taxon>
        <taxon>Paniceae</taxon>
        <taxon>Melinidinae</taxon>
        <taxon>Urochloa</taxon>
    </lineage>
</organism>
<feature type="transmembrane region" description="Helical" evidence="8">
    <location>
        <begin position="270"/>
        <end position="289"/>
    </location>
</feature>
<dbReference type="PROSITE" id="PS50297">
    <property type="entry name" value="ANK_REP_REGION"/>
    <property type="match status" value="2"/>
</dbReference>
<keyword evidence="5 7" id="KW-0040">ANK repeat</keyword>
<feature type="transmembrane region" description="Helical" evidence="8">
    <location>
        <begin position="451"/>
        <end position="470"/>
    </location>
</feature>
<dbReference type="Gene3D" id="1.25.40.20">
    <property type="entry name" value="Ankyrin repeat-containing domain"/>
    <property type="match status" value="1"/>
</dbReference>
<name>A0ABC9GSZ8_9POAL</name>
<feature type="transmembrane region" description="Helical" evidence="8">
    <location>
        <begin position="380"/>
        <end position="404"/>
    </location>
</feature>
<feature type="transmembrane region" description="Helical" evidence="8">
    <location>
        <begin position="354"/>
        <end position="374"/>
    </location>
</feature>
<evidence type="ECO:0000256" key="8">
    <source>
        <dbReference type="SAM" id="Phobius"/>
    </source>
</evidence>
<dbReference type="PANTHER" id="PTHR24186">
    <property type="entry name" value="PROTEIN PHOSPHATASE 1 REGULATORY SUBUNIT"/>
    <property type="match status" value="1"/>
</dbReference>
<dbReference type="PROSITE" id="PS50088">
    <property type="entry name" value="ANK_REPEAT"/>
    <property type="match status" value="2"/>
</dbReference>
<keyword evidence="6 8" id="KW-0472">Membrane</keyword>
<dbReference type="InterPro" id="IPR036770">
    <property type="entry name" value="Ankyrin_rpt-contain_sf"/>
</dbReference>
<evidence type="ECO:0000313" key="11">
    <source>
        <dbReference type="Proteomes" id="UP001497457"/>
    </source>
</evidence>
<feature type="transmembrane region" description="Helical" evidence="8">
    <location>
        <begin position="309"/>
        <end position="333"/>
    </location>
</feature>
<dbReference type="Pfam" id="PF13962">
    <property type="entry name" value="PGG"/>
    <property type="match status" value="1"/>
</dbReference>
<dbReference type="AlphaFoldDB" id="A0ABC9GSZ8"/>
<feature type="domain" description="PGG" evidence="9">
    <location>
        <begin position="266"/>
        <end position="370"/>
    </location>
</feature>
<dbReference type="EMBL" id="CAXIPR030000087">
    <property type="protein sequence ID" value="CAM0144822.1"/>
    <property type="molecule type" value="Genomic_DNA"/>
</dbReference>
<evidence type="ECO:0000256" key="2">
    <source>
        <dbReference type="ARBA" id="ARBA00022692"/>
    </source>
</evidence>
<feature type="repeat" description="ANK" evidence="7">
    <location>
        <begin position="168"/>
        <end position="201"/>
    </location>
</feature>
<comment type="caution">
    <text evidence="10">The sequence shown here is derived from an EMBL/GenBank/DDBJ whole genome shotgun (WGS) entry which is preliminary data.</text>
</comment>
<dbReference type="Pfam" id="PF12796">
    <property type="entry name" value="Ank_2"/>
    <property type="match status" value="1"/>
</dbReference>
<dbReference type="Proteomes" id="UP001497457">
    <property type="component" value="Unassembled WGS sequence"/>
</dbReference>
<evidence type="ECO:0000256" key="1">
    <source>
        <dbReference type="ARBA" id="ARBA00004141"/>
    </source>
</evidence>
<dbReference type="SMART" id="SM00248">
    <property type="entry name" value="ANK"/>
    <property type="match status" value="6"/>
</dbReference>
<dbReference type="SUPFAM" id="SSF48403">
    <property type="entry name" value="Ankyrin repeat"/>
    <property type="match status" value="1"/>
</dbReference>
<reference evidence="10" key="1">
    <citation type="submission" date="2024-10" db="EMBL/GenBank/DDBJ databases">
        <authorList>
            <person name="Ryan C."/>
        </authorList>
    </citation>
    <scope>NUCLEOTIDE SEQUENCE [LARGE SCALE GENOMIC DNA]</scope>
</reference>
<accession>A0ABC9GSZ8</accession>
<dbReference type="InterPro" id="IPR026961">
    <property type="entry name" value="PGG_dom"/>
</dbReference>
<evidence type="ECO:0000256" key="4">
    <source>
        <dbReference type="ARBA" id="ARBA00022989"/>
    </source>
</evidence>
<evidence type="ECO:0000256" key="5">
    <source>
        <dbReference type="ARBA" id="ARBA00023043"/>
    </source>
</evidence>
<comment type="subcellular location">
    <subcellularLocation>
        <location evidence="1">Membrane</location>
        <topology evidence="1">Multi-pass membrane protein</topology>
    </subcellularLocation>
</comment>
<keyword evidence="11" id="KW-1185">Reference proteome</keyword>
<proteinExistence type="predicted"/>
<evidence type="ECO:0000256" key="6">
    <source>
        <dbReference type="ARBA" id="ARBA00023136"/>
    </source>
</evidence>
<dbReference type="Pfam" id="PF13857">
    <property type="entry name" value="Ank_5"/>
    <property type="match status" value="1"/>
</dbReference>
<evidence type="ECO:0000256" key="7">
    <source>
        <dbReference type="PROSITE-ProRule" id="PRU00023"/>
    </source>
</evidence>
<keyword evidence="4 8" id="KW-1133">Transmembrane helix</keyword>
<evidence type="ECO:0000259" key="9">
    <source>
        <dbReference type="Pfam" id="PF13962"/>
    </source>
</evidence>
<feature type="repeat" description="ANK" evidence="7">
    <location>
        <begin position="62"/>
        <end position="88"/>
    </location>
</feature>
<sequence>MVRALLRPSLDGTVGTPSAASFSGPEGRTALHAAAACSKEIAEEILGWKPDGLNLLTRVDSTGRTPLYFAALSGRPDVVEMFLETHASDEAIRISDNHGLFPVHAAAMVGNTRIVDALIKKCPDYYELVDDGGRNFLRCAVQHNQETVVRHICRNDKFGMLLNATDTQGNTPLHLAAKHGYPRIAILLLQKTSVETGIMNKNGLTALDLACKELKPGLTYFLNPHVVVFDCLNWSRAPHTTGGVNINIMGGNPSEDEAPNEHDDDPSKTGTIASVLIATVAFAAAFTLPGGLVADDHPGAGTAVLARRFAFRAFVVSDAMAFLCSIVATNLLIYAARRVPLSHRYWYNILASRLVPVGEQFTIAAFAFGFNLVLGDANRGLVVFVYAACLATELFCFPGIWISMHLGLAKAIWRQAGWRGLANVHEGSSSLREWFRLFTSSLVYGHLERPVFVVLISATFIVAIALNFALPHY</sequence>
<protein>
    <recommendedName>
        <fullName evidence="9">PGG domain-containing protein</fullName>
    </recommendedName>
</protein>
<keyword evidence="2 8" id="KW-0812">Transmembrane</keyword>
<evidence type="ECO:0000313" key="10">
    <source>
        <dbReference type="EMBL" id="CAM0144822.1"/>
    </source>
</evidence>
<keyword evidence="3" id="KW-0677">Repeat</keyword>
<dbReference type="PANTHER" id="PTHR24186:SF50">
    <property type="entry name" value="ANKYRIN REPEAT-CONTAINING PROTEIN ITN1-LIKE ISOFORM X1"/>
    <property type="match status" value="1"/>
</dbReference>
<dbReference type="InterPro" id="IPR002110">
    <property type="entry name" value="Ankyrin_rpt"/>
</dbReference>
<evidence type="ECO:0000256" key="3">
    <source>
        <dbReference type="ARBA" id="ARBA00022737"/>
    </source>
</evidence>